<feature type="transmembrane region" description="Helical" evidence="7">
    <location>
        <begin position="329"/>
        <end position="353"/>
    </location>
</feature>
<evidence type="ECO:0000256" key="2">
    <source>
        <dbReference type="ARBA" id="ARBA00022448"/>
    </source>
</evidence>
<keyword evidence="2" id="KW-0813">Transport</keyword>
<feature type="transmembrane region" description="Helical" evidence="7">
    <location>
        <begin position="374"/>
        <end position="393"/>
    </location>
</feature>
<feature type="transmembrane region" description="Helical" evidence="7">
    <location>
        <begin position="399"/>
        <end position="425"/>
    </location>
</feature>
<sequence>MTQQPPRRPAPLPGPASGPADRAPGAPGAYDADAAHLESLGYKQELKRSLSVFGNIAMGFATVSPVVGLYAVVQLGVVVAGPAWVWALPVVFLLQALVVCVYAELAADFPISGGAYQWTRRLIGPKYAWIVGWITVCALIFAHTTIAYLASPWFFALFGWTPTPGRVVAVAALFLVLCALINAYGIDVLKRVVDLGIAAEAVASVLVGFGLLLLFREHGFSILTDTFGAEALSDGSKPMAFLAALAVAGWAFVGFDACVAMAEETVGAAKQVPRALWWAFISVGLIVILNAVAVDLAHPDPARIMLGEDLDPVTTAVVAAFGDWSSKPFIVVVIVAFVACALASQGGGARAMFSMARDGVLPASKTLRRINKRQVPLGALAVDLVISCCALLLGLEASAIGSIVTFGSSALYLTFLAIAFAALVARVRGTWVPSGIRLGRVGLVINIGAVLWLAFEFVNITWPRKLLAPPDAPAYQVWAAVIGIALVLGTGLVYLVAARPQRALEAAALTQEAVAPHAPAHDALDNPATPNDDARDAAASNSPAPTTGSTA</sequence>
<feature type="transmembrane region" description="Helical" evidence="7">
    <location>
        <begin position="84"/>
        <end position="106"/>
    </location>
</feature>
<accession>A0ABV3DAK5</accession>
<dbReference type="Proteomes" id="UP001551482">
    <property type="component" value="Unassembled WGS sequence"/>
</dbReference>
<evidence type="ECO:0000256" key="1">
    <source>
        <dbReference type="ARBA" id="ARBA00004141"/>
    </source>
</evidence>
<feature type="transmembrane region" description="Helical" evidence="7">
    <location>
        <begin position="437"/>
        <end position="455"/>
    </location>
</feature>
<evidence type="ECO:0000313" key="8">
    <source>
        <dbReference type="EMBL" id="MEU8132780.1"/>
    </source>
</evidence>
<comment type="subcellular location">
    <subcellularLocation>
        <location evidence="1">Membrane</location>
        <topology evidence="1">Multi-pass membrane protein</topology>
    </subcellularLocation>
</comment>
<evidence type="ECO:0000256" key="5">
    <source>
        <dbReference type="ARBA" id="ARBA00023136"/>
    </source>
</evidence>
<dbReference type="PANTHER" id="PTHR45649">
    <property type="entry name" value="AMINO-ACID PERMEASE BAT1"/>
    <property type="match status" value="1"/>
</dbReference>
<evidence type="ECO:0000256" key="3">
    <source>
        <dbReference type="ARBA" id="ARBA00022692"/>
    </source>
</evidence>
<feature type="transmembrane region" description="Helical" evidence="7">
    <location>
        <begin position="167"/>
        <end position="185"/>
    </location>
</feature>
<feature type="region of interest" description="Disordered" evidence="6">
    <location>
        <begin position="519"/>
        <end position="551"/>
    </location>
</feature>
<protein>
    <submittedName>
        <fullName evidence="8">APC family permease</fullName>
    </submittedName>
</protein>
<feature type="region of interest" description="Disordered" evidence="6">
    <location>
        <begin position="1"/>
        <end position="25"/>
    </location>
</feature>
<dbReference type="RefSeq" id="WP_358349161.1">
    <property type="nucleotide sequence ID" value="NZ_JBEZFP010000007.1"/>
</dbReference>
<evidence type="ECO:0000256" key="6">
    <source>
        <dbReference type="SAM" id="MobiDB-lite"/>
    </source>
</evidence>
<reference evidence="8 9" key="1">
    <citation type="submission" date="2024-06" db="EMBL/GenBank/DDBJ databases">
        <title>The Natural Products Discovery Center: Release of the First 8490 Sequenced Strains for Exploring Actinobacteria Biosynthetic Diversity.</title>
        <authorList>
            <person name="Kalkreuter E."/>
            <person name="Kautsar S.A."/>
            <person name="Yang D."/>
            <person name="Bader C.D."/>
            <person name="Teijaro C.N."/>
            <person name="Fluegel L."/>
            <person name="Davis C.M."/>
            <person name="Simpson J.R."/>
            <person name="Lauterbach L."/>
            <person name="Steele A.D."/>
            <person name="Gui C."/>
            <person name="Meng S."/>
            <person name="Li G."/>
            <person name="Viehrig K."/>
            <person name="Ye F."/>
            <person name="Su P."/>
            <person name="Kiefer A.F."/>
            <person name="Nichols A."/>
            <person name="Cepeda A.J."/>
            <person name="Yan W."/>
            <person name="Fan B."/>
            <person name="Jiang Y."/>
            <person name="Adhikari A."/>
            <person name="Zheng C.-J."/>
            <person name="Schuster L."/>
            <person name="Cowan T.M."/>
            <person name="Smanski M.J."/>
            <person name="Chevrette M.G."/>
            <person name="De Carvalho L.P.S."/>
            <person name="Shen B."/>
        </authorList>
    </citation>
    <scope>NUCLEOTIDE SEQUENCE [LARGE SCALE GENOMIC DNA]</scope>
    <source>
        <strain evidence="8 9">NPDC048946</strain>
    </source>
</reference>
<feature type="transmembrane region" description="Helical" evidence="7">
    <location>
        <begin position="127"/>
        <end position="155"/>
    </location>
</feature>
<feature type="transmembrane region" description="Helical" evidence="7">
    <location>
        <begin position="275"/>
        <end position="293"/>
    </location>
</feature>
<keyword evidence="9" id="KW-1185">Reference proteome</keyword>
<keyword evidence="4 7" id="KW-1133">Transmembrane helix</keyword>
<organism evidence="8 9">
    <name type="scientific">Streptodolium elevatio</name>
    <dbReference type="NCBI Taxonomy" id="3157996"/>
    <lineage>
        <taxon>Bacteria</taxon>
        <taxon>Bacillati</taxon>
        <taxon>Actinomycetota</taxon>
        <taxon>Actinomycetes</taxon>
        <taxon>Kitasatosporales</taxon>
        <taxon>Streptomycetaceae</taxon>
        <taxon>Streptodolium</taxon>
    </lineage>
</organism>
<dbReference type="PANTHER" id="PTHR45649:SF26">
    <property type="entry name" value="OS04G0435100 PROTEIN"/>
    <property type="match status" value="1"/>
</dbReference>
<dbReference type="PIRSF" id="PIRSF006060">
    <property type="entry name" value="AA_transporter"/>
    <property type="match status" value="1"/>
</dbReference>
<feature type="compositionally biased region" description="Pro residues" evidence="6">
    <location>
        <begin position="1"/>
        <end position="16"/>
    </location>
</feature>
<comment type="caution">
    <text evidence="8">The sequence shown here is derived from an EMBL/GenBank/DDBJ whole genome shotgun (WGS) entry which is preliminary data.</text>
</comment>
<proteinExistence type="predicted"/>
<feature type="transmembrane region" description="Helical" evidence="7">
    <location>
        <begin position="192"/>
        <end position="215"/>
    </location>
</feature>
<feature type="transmembrane region" description="Helical" evidence="7">
    <location>
        <begin position="240"/>
        <end position="263"/>
    </location>
</feature>
<name>A0ABV3DAK5_9ACTN</name>
<dbReference type="InterPro" id="IPR002293">
    <property type="entry name" value="AA/rel_permease1"/>
</dbReference>
<dbReference type="EMBL" id="JBEZFP010000007">
    <property type="protein sequence ID" value="MEU8132780.1"/>
    <property type="molecule type" value="Genomic_DNA"/>
</dbReference>
<evidence type="ECO:0000256" key="4">
    <source>
        <dbReference type="ARBA" id="ARBA00022989"/>
    </source>
</evidence>
<feature type="transmembrane region" description="Helical" evidence="7">
    <location>
        <begin position="475"/>
        <end position="497"/>
    </location>
</feature>
<dbReference type="Gene3D" id="1.20.1740.10">
    <property type="entry name" value="Amino acid/polyamine transporter I"/>
    <property type="match status" value="1"/>
</dbReference>
<keyword evidence="3 7" id="KW-0812">Transmembrane</keyword>
<evidence type="ECO:0000313" key="9">
    <source>
        <dbReference type="Proteomes" id="UP001551482"/>
    </source>
</evidence>
<feature type="transmembrane region" description="Helical" evidence="7">
    <location>
        <begin position="52"/>
        <end position="72"/>
    </location>
</feature>
<evidence type="ECO:0000256" key="7">
    <source>
        <dbReference type="SAM" id="Phobius"/>
    </source>
</evidence>
<gene>
    <name evidence="8" type="ORF">AB0C36_04645</name>
</gene>
<keyword evidence="5 7" id="KW-0472">Membrane</keyword>
<dbReference type="Pfam" id="PF13520">
    <property type="entry name" value="AA_permease_2"/>
    <property type="match status" value="1"/>
</dbReference>